<gene>
    <name evidence="10" type="ORF">SSPSH_002307</name>
</gene>
<name>U2FRW6_9GAMM</name>
<dbReference type="InterPro" id="IPR000160">
    <property type="entry name" value="GGDEF_dom"/>
</dbReference>
<reference evidence="10 11" key="2">
    <citation type="journal article" date="2013" name="PLoS ONE">
        <title>INDIGO - INtegrated Data Warehouse of MIcrobial GenOmes with Examples from the Red Sea Extremophiles.</title>
        <authorList>
            <person name="Alam I."/>
            <person name="Antunes A."/>
            <person name="Kamau A.A."/>
            <person name="Ba Alawi W."/>
            <person name="Kalkatawi M."/>
            <person name="Stingl U."/>
            <person name="Bajic V.B."/>
        </authorList>
    </citation>
    <scope>NUCLEOTIDE SEQUENCE [LARGE SCALE GENOMIC DNA]</scope>
    <source>
        <strain evidence="10 11">E1L3A</strain>
    </source>
</reference>
<dbReference type="SUPFAM" id="SSF52172">
    <property type="entry name" value="CheY-like"/>
    <property type="match status" value="2"/>
</dbReference>
<dbReference type="Gene3D" id="1.20.120.160">
    <property type="entry name" value="HPT domain"/>
    <property type="match status" value="1"/>
</dbReference>
<protein>
    <recommendedName>
        <fullName evidence="2">diguanylate cyclase</fullName>
        <ecNumber evidence="2">2.7.7.65</ecNumber>
    </recommendedName>
</protein>
<comment type="cofactor">
    <cofactor evidence="1">
        <name>Mg(2+)</name>
        <dbReference type="ChEBI" id="CHEBI:18420"/>
    </cofactor>
</comment>
<dbReference type="Proteomes" id="UP000006242">
    <property type="component" value="Unassembled WGS sequence"/>
</dbReference>
<evidence type="ECO:0000256" key="3">
    <source>
        <dbReference type="ARBA" id="ARBA00023012"/>
    </source>
</evidence>
<reference evidence="10 11" key="1">
    <citation type="journal article" date="2011" name="J. Bacteriol.">
        <title>Genome sequence of Salinisphaera shabanensis, a gammaproteobacterium from the harsh, variable environment of the brine-seawater interface of the Shaban Deep in the Red Sea.</title>
        <authorList>
            <person name="Antunes A."/>
            <person name="Alam I."/>
            <person name="Bajic V.B."/>
            <person name="Stingl U."/>
        </authorList>
    </citation>
    <scope>NUCLEOTIDE SEQUENCE [LARGE SCALE GENOMIC DNA]</scope>
    <source>
        <strain evidence="10 11">E1L3A</strain>
    </source>
</reference>
<dbReference type="GO" id="GO:0000160">
    <property type="term" value="P:phosphorelay signal transduction system"/>
    <property type="evidence" value="ECO:0007669"/>
    <property type="project" value="UniProtKB-KW"/>
</dbReference>
<dbReference type="PANTHER" id="PTHR45138">
    <property type="entry name" value="REGULATORY COMPONENTS OF SENSORY TRANSDUCTION SYSTEM"/>
    <property type="match status" value="1"/>
</dbReference>
<feature type="modified residue" description="4-aspartylphosphate" evidence="6">
    <location>
        <position position="183"/>
    </location>
</feature>
<dbReference type="Pfam" id="PF01627">
    <property type="entry name" value="Hpt"/>
    <property type="match status" value="1"/>
</dbReference>
<dbReference type="InterPro" id="IPR050469">
    <property type="entry name" value="Diguanylate_Cyclase"/>
</dbReference>
<dbReference type="SMART" id="SM00267">
    <property type="entry name" value="GGDEF"/>
    <property type="match status" value="1"/>
</dbReference>
<dbReference type="CDD" id="cd00156">
    <property type="entry name" value="REC"/>
    <property type="match status" value="2"/>
</dbReference>
<dbReference type="AlphaFoldDB" id="U2FRW6"/>
<feature type="modified residue" description="Phosphohistidine" evidence="5">
    <location>
        <position position="55"/>
    </location>
</feature>
<evidence type="ECO:0000256" key="4">
    <source>
        <dbReference type="ARBA" id="ARBA00034247"/>
    </source>
</evidence>
<evidence type="ECO:0000259" key="7">
    <source>
        <dbReference type="PROSITE" id="PS50110"/>
    </source>
</evidence>
<dbReference type="PROSITE" id="PS50887">
    <property type="entry name" value="GGDEF"/>
    <property type="match status" value="1"/>
</dbReference>
<dbReference type="FunFam" id="3.30.70.270:FF:000001">
    <property type="entry name" value="Diguanylate cyclase domain protein"/>
    <property type="match status" value="1"/>
</dbReference>
<evidence type="ECO:0000256" key="5">
    <source>
        <dbReference type="PROSITE-ProRule" id="PRU00110"/>
    </source>
</evidence>
<dbReference type="InterPro" id="IPR029787">
    <property type="entry name" value="Nucleotide_cyclase"/>
</dbReference>
<evidence type="ECO:0000256" key="2">
    <source>
        <dbReference type="ARBA" id="ARBA00012528"/>
    </source>
</evidence>
<dbReference type="PROSITE" id="PS50894">
    <property type="entry name" value="HPT"/>
    <property type="match status" value="1"/>
</dbReference>
<dbReference type="GO" id="GO:0005886">
    <property type="term" value="C:plasma membrane"/>
    <property type="evidence" value="ECO:0007669"/>
    <property type="project" value="TreeGrafter"/>
</dbReference>
<dbReference type="CDD" id="cd01949">
    <property type="entry name" value="GGDEF"/>
    <property type="match status" value="1"/>
</dbReference>
<organism evidence="10 11">
    <name type="scientific">Salinisphaera shabanensis E1L3A</name>
    <dbReference type="NCBI Taxonomy" id="1033802"/>
    <lineage>
        <taxon>Bacteria</taxon>
        <taxon>Pseudomonadati</taxon>
        <taxon>Pseudomonadota</taxon>
        <taxon>Gammaproteobacteria</taxon>
        <taxon>Salinisphaerales</taxon>
        <taxon>Salinisphaeraceae</taxon>
        <taxon>Salinisphaera</taxon>
    </lineage>
</organism>
<evidence type="ECO:0000259" key="8">
    <source>
        <dbReference type="PROSITE" id="PS50887"/>
    </source>
</evidence>
<dbReference type="PANTHER" id="PTHR45138:SF9">
    <property type="entry name" value="DIGUANYLATE CYCLASE DGCM-RELATED"/>
    <property type="match status" value="1"/>
</dbReference>
<dbReference type="GO" id="GO:0043709">
    <property type="term" value="P:cell adhesion involved in single-species biofilm formation"/>
    <property type="evidence" value="ECO:0007669"/>
    <property type="project" value="TreeGrafter"/>
</dbReference>
<feature type="domain" description="Response regulatory" evidence="7">
    <location>
        <begin position="134"/>
        <end position="252"/>
    </location>
</feature>
<accession>U2FRW6</accession>
<dbReference type="GO" id="GO:1902201">
    <property type="term" value="P:negative regulation of bacterial-type flagellum-dependent cell motility"/>
    <property type="evidence" value="ECO:0007669"/>
    <property type="project" value="TreeGrafter"/>
</dbReference>
<dbReference type="Pfam" id="PF00990">
    <property type="entry name" value="GGDEF"/>
    <property type="match status" value="1"/>
</dbReference>
<feature type="domain" description="Response regulatory" evidence="7">
    <location>
        <begin position="261"/>
        <end position="377"/>
    </location>
</feature>
<dbReference type="SUPFAM" id="SSF55073">
    <property type="entry name" value="Nucleotide cyclase"/>
    <property type="match status" value="1"/>
</dbReference>
<feature type="modified residue" description="4-aspartylphosphate" evidence="6">
    <location>
        <position position="310"/>
    </location>
</feature>
<keyword evidence="6" id="KW-0597">Phosphoprotein</keyword>
<dbReference type="eggNOG" id="COG3706">
    <property type="taxonomic scope" value="Bacteria"/>
</dbReference>
<evidence type="ECO:0000313" key="10">
    <source>
        <dbReference type="EMBL" id="ERJ18814.1"/>
    </source>
</evidence>
<dbReference type="SUPFAM" id="SSF47226">
    <property type="entry name" value="Histidine-containing phosphotransfer domain, HPT domain"/>
    <property type="match status" value="1"/>
</dbReference>
<dbReference type="OrthoDB" id="9812260at2"/>
<dbReference type="SMART" id="SM00448">
    <property type="entry name" value="REC"/>
    <property type="match status" value="2"/>
</dbReference>
<dbReference type="InterPro" id="IPR043128">
    <property type="entry name" value="Rev_trsase/Diguanyl_cyclase"/>
</dbReference>
<dbReference type="NCBIfam" id="TIGR00254">
    <property type="entry name" value="GGDEF"/>
    <property type="match status" value="1"/>
</dbReference>
<feature type="domain" description="GGDEF" evidence="8">
    <location>
        <begin position="417"/>
        <end position="548"/>
    </location>
</feature>
<keyword evidence="11" id="KW-1185">Reference proteome</keyword>
<dbReference type="InterPro" id="IPR036641">
    <property type="entry name" value="HPT_dom_sf"/>
</dbReference>
<feature type="domain" description="HPt" evidence="9">
    <location>
        <begin position="12"/>
        <end position="109"/>
    </location>
</feature>
<dbReference type="PROSITE" id="PS50110">
    <property type="entry name" value="RESPONSE_REGULATORY"/>
    <property type="match status" value="2"/>
</dbReference>
<dbReference type="EC" id="2.7.7.65" evidence="2"/>
<dbReference type="STRING" id="1033802.SSPSH_002307"/>
<proteinExistence type="predicted"/>
<dbReference type="RefSeq" id="WP_006914472.1">
    <property type="nucleotide sequence ID" value="NZ_AFNV02000015.1"/>
</dbReference>
<dbReference type="InterPro" id="IPR008207">
    <property type="entry name" value="Sig_transdc_His_kin_Hpt_dom"/>
</dbReference>
<dbReference type="InterPro" id="IPR001789">
    <property type="entry name" value="Sig_transdc_resp-reg_receiver"/>
</dbReference>
<evidence type="ECO:0000313" key="11">
    <source>
        <dbReference type="Proteomes" id="UP000006242"/>
    </source>
</evidence>
<dbReference type="Pfam" id="PF00072">
    <property type="entry name" value="Response_reg"/>
    <property type="match status" value="2"/>
</dbReference>
<keyword evidence="3" id="KW-0902">Two-component regulatory system</keyword>
<sequence length="548" mass="60002">MPTPSIDVAQQLAQMRRDYGVGLRQELAELSTWAQTAASRCDSASEWQAVRDRVHKIAGGSSTFGFIEVGQSCRVCERELDAILGGRAPAVYDGIIERLAALPELLAGAEVGPDGEYEVVESLGGAAGDVEEPLIYVLEDEPETGAHLSQILESFDYRVRLFDDSRALRATCRTQRPDALILDLHFTGADDIGGLEVGESIQAGMDKPLPMFASEQSTDFETQLRAVRAGVVGFLAQPLDPIRVTALLESHMRAHRAAPLRVLMVDDDKAMLDYHRLVLESAGFTVKTLSEPDATLAVMEHFNPDVLVLDVRMPRCSGPELAQMVRYQPRWLQVPIMYLSAIEDANAQLEAMTKAGDDFLIKPITPNAFVASVQARARRARELSAALSRDSLTGLLKHADIKERMATALAQARRRDEPIAVVMLDIDFFKRVNDTYGHLVGDEVIRALANLLRRRLRVSDMLGRYGGEEFVVALPDCGEAKAVEIIDELRESFSQFQFSAGSESFTSSFSAGVKMPGADEDIQAVIAAADERLYAAKRAGRNCVVGHG</sequence>
<dbReference type="InterPro" id="IPR011006">
    <property type="entry name" value="CheY-like_superfamily"/>
</dbReference>
<dbReference type="Gene3D" id="3.30.70.270">
    <property type="match status" value="1"/>
</dbReference>
<evidence type="ECO:0000259" key="9">
    <source>
        <dbReference type="PROSITE" id="PS50894"/>
    </source>
</evidence>
<dbReference type="EMBL" id="AFNV02000015">
    <property type="protein sequence ID" value="ERJ18814.1"/>
    <property type="molecule type" value="Genomic_DNA"/>
</dbReference>
<comment type="caution">
    <text evidence="10">The sequence shown here is derived from an EMBL/GenBank/DDBJ whole genome shotgun (WGS) entry which is preliminary data.</text>
</comment>
<comment type="catalytic activity">
    <reaction evidence="4">
        <text>2 GTP = 3',3'-c-di-GMP + 2 diphosphate</text>
        <dbReference type="Rhea" id="RHEA:24898"/>
        <dbReference type="ChEBI" id="CHEBI:33019"/>
        <dbReference type="ChEBI" id="CHEBI:37565"/>
        <dbReference type="ChEBI" id="CHEBI:58805"/>
        <dbReference type="EC" id="2.7.7.65"/>
    </reaction>
</comment>
<evidence type="ECO:0000256" key="6">
    <source>
        <dbReference type="PROSITE-ProRule" id="PRU00169"/>
    </source>
</evidence>
<dbReference type="GO" id="GO:0052621">
    <property type="term" value="F:diguanylate cyclase activity"/>
    <property type="evidence" value="ECO:0007669"/>
    <property type="project" value="UniProtKB-EC"/>
</dbReference>
<dbReference type="Gene3D" id="3.40.50.2300">
    <property type="match status" value="2"/>
</dbReference>
<dbReference type="GO" id="GO:0004672">
    <property type="term" value="F:protein kinase activity"/>
    <property type="evidence" value="ECO:0007669"/>
    <property type="project" value="UniProtKB-ARBA"/>
</dbReference>
<evidence type="ECO:0000256" key="1">
    <source>
        <dbReference type="ARBA" id="ARBA00001946"/>
    </source>
</evidence>